<evidence type="ECO:0000256" key="1">
    <source>
        <dbReference type="SAM" id="MobiDB-lite"/>
    </source>
</evidence>
<feature type="compositionally biased region" description="Acidic residues" evidence="1">
    <location>
        <begin position="104"/>
        <end position="113"/>
    </location>
</feature>
<keyword evidence="2" id="KW-1133">Transmembrane helix</keyword>
<feature type="region of interest" description="Disordered" evidence="1">
    <location>
        <begin position="96"/>
        <end position="202"/>
    </location>
</feature>
<evidence type="ECO:0000313" key="4">
    <source>
        <dbReference type="Proteomes" id="UP000580250"/>
    </source>
</evidence>
<organism evidence="3 4">
    <name type="scientific">Meloidogyne enterolobii</name>
    <name type="common">Root-knot nematode worm</name>
    <name type="synonym">Meloidogyne mayaguensis</name>
    <dbReference type="NCBI Taxonomy" id="390850"/>
    <lineage>
        <taxon>Eukaryota</taxon>
        <taxon>Metazoa</taxon>
        <taxon>Ecdysozoa</taxon>
        <taxon>Nematoda</taxon>
        <taxon>Chromadorea</taxon>
        <taxon>Rhabditida</taxon>
        <taxon>Tylenchina</taxon>
        <taxon>Tylenchomorpha</taxon>
        <taxon>Tylenchoidea</taxon>
        <taxon>Meloidogynidae</taxon>
        <taxon>Meloidogyninae</taxon>
        <taxon>Meloidogyne</taxon>
    </lineage>
</organism>
<reference evidence="3 4" key="1">
    <citation type="submission" date="2020-08" db="EMBL/GenBank/DDBJ databases">
        <authorList>
            <person name="Koutsovoulos G."/>
            <person name="Danchin GJ E."/>
        </authorList>
    </citation>
    <scope>NUCLEOTIDE SEQUENCE [LARGE SCALE GENOMIC DNA]</scope>
</reference>
<protein>
    <submittedName>
        <fullName evidence="3">Uncharacterized protein</fullName>
    </submittedName>
</protein>
<comment type="caution">
    <text evidence="3">The sequence shown here is derived from an EMBL/GenBank/DDBJ whole genome shotgun (WGS) entry which is preliminary data.</text>
</comment>
<proteinExistence type="predicted"/>
<accession>A0A6V7TYR4</accession>
<sequence>MLPKILLNFYFNLIFIFNFFLVAGLDVDNVDVINLLKNTQDPYKVFHLKKGEKFTREDLENNYETVKQLIEATENEEDKDEALKKLDEFKEKLVEKAVEKEGPVDAEPEEEEVTENHEGPEQPSGEATENSKETKEEEGEDGPKEHLKEEKEGEEGPKHEESGETHTKETEEEQKEPKIDEDGGKENEEGPKIKGNILHKTS</sequence>
<evidence type="ECO:0000256" key="2">
    <source>
        <dbReference type="SAM" id="Phobius"/>
    </source>
</evidence>
<name>A0A6V7TYR4_MELEN</name>
<keyword evidence="2" id="KW-0472">Membrane</keyword>
<dbReference type="EMBL" id="CAJEWN010000022">
    <property type="protein sequence ID" value="CAD2138840.1"/>
    <property type="molecule type" value="Genomic_DNA"/>
</dbReference>
<evidence type="ECO:0000313" key="3">
    <source>
        <dbReference type="EMBL" id="CAD2138840.1"/>
    </source>
</evidence>
<gene>
    <name evidence="3" type="ORF">MENT_LOCUS5926</name>
</gene>
<keyword evidence="2" id="KW-0812">Transmembrane</keyword>
<dbReference type="AlphaFoldDB" id="A0A6V7TYR4"/>
<feature type="compositionally biased region" description="Basic and acidic residues" evidence="1">
    <location>
        <begin position="129"/>
        <end position="192"/>
    </location>
</feature>
<dbReference type="Proteomes" id="UP000580250">
    <property type="component" value="Unassembled WGS sequence"/>
</dbReference>
<feature type="transmembrane region" description="Helical" evidence="2">
    <location>
        <begin position="7"/>
        <end position="25"/>
    </location>
</feature>